<dbReference type="InterPro" id="IPR008271">
    <property type="entry name" value="Ser/Thr_kinase_AS"/>
</dbReference>
<feature type="non-terminal residue" evidence="16">
    <location>
        <position position="408"/>
    </location>
</feature>
<dbReference type="AlphaFoldDB" id="A0A316VKN4"/>
<feature type="binding site" evidence="12">
    <location>
        <position position="104"/>
    </location>
    <ligand>
        <name>ATP</name>
        <dbReference type="ChEBI" id="CHEBI:30616"/>
    </ligand>
</feature>
<proteinExistence type="inferred from homology"/>
<feature type="compositionally biased region" description="Basic and acidic residues" evidence="14">
    <location>
        <begin position="50"/>
        <end position="68"/>
    </location>
</feature>
<evidence type="ECO:0000256" key="10">
    <source>
        <dbReference type="ARBA" id="ARBA00047899"/>
    </source>
</evidence>
<dbReference type="CDD" id="cd14081">
    <property type="entry name" value="STKc_BRSK1_2"/>
    <property type="match status" value="1"/>
</dbReference>
<dbReference type="SUPFAM" id="SSF56112">
    <property type="entry name" value="Protein kinase-like (PK-like)"/>
    <property type="match status" value="1"/>
</dbReference>
<dbReference type="PANTHER" id="PTHR24346">
    <property type="entry name" value="MAP/MICROTUBULE AFFINITY-REGULATING KINASE"/>
    <property type="match status" value="1"/>
</dbReference>
<dbReference type="InterPro" id="IPR017441">
    <property type="entry name" value="Protein_kinase_ATP_BS"/>
</dbReference>
<feature type="compositionally biased region" description="Polar residues" evidence="14">
    <location>
        <begin position="9"/>
        <end position="20"/>
    </location>
</feature>
<evidence type="ECO:0000256" key="1">
    <source>
        <dbReference type="ARBA" id="ARBA00004266"/>
    </source>
</evidence>
<dbReference type="InParanoid" id="A0A316VKN4"/>
<dbReference type="RefSeq" id="XP_025358116.1">
    <property type="nucleotide sequence ID" value="XM_025496197.1"/>
</dbReference>
<evidence type="ECO:0000256" key="12">
    <source>
        <dbReference type="PROSITE-ProRule" id="PRU10141"/>
    </source>
</evidence>
<dbReference type="EMBL" id="KZ819602">
    <property type="protein sequence ID" value="PWN37814.1"/>
    <property type="molecule type" value="Genomic_DNA"/>
</dbReference>
<evidence type="ECO:0000256" key="14">
    <source>
        <dbReference type="SAM" id="MobiDB-lite"/>
    </source>
</evidence>
<evidence type="ECO:0000256" key="4">
    <source>
        <dbReference type="ARBA" id="ARBA00022527"/>
    </source>
</evidence>
<evidence type="ECO:0000256" key="6">
    <source>
        <dbReference type="ARBA" id="ARBA00022679"/>
    </source>
</evidence>
<protein>
    <recommendedName>
        <fullName evidence="3">non-specific serine/threonine protein kinase</fullName>
        <ecNumber evidence="3">2.7.11.1</ecNumber>
    </recommendedName>
</protein>
<dbReference type="Pfam" id="PF00069">
    <property type="entry name" value="Pkinase"/>
    <property type="match status" value="1"/>
</dbReference>
<dbReference type="GO" id="GO:0005524">
    <property type="term" value="F:ATP binding"/>
    <property type="evidence" value="ECO:0007669"/>
    <property type="project" value="UniProtKB-UniRule"/>
</dbReference>
<dbReference type="GO" id="GO:0005935">
    <property type="term" value="C:cellular bud neck"/>
    <property type="evidence" value="ECO:0007669"/>
    <property type="project" value="UniProtKB-SubCell"/>
</dbReference>
<dbReference type="GO" id="GO:0035556">
    <property type="term" value="P:intracellular signal transduction"/>
    <property type="evidence" value="ECO:0007669"/>
    <property type="project" value="TreeGrafter"/>
</dbReference>
<evidence type="ECO:0000256" key="2">
    <source>
        <dbReference type="ARBA" id="ARBA00010791"/>
    </source>
</evidence>
<dbReference type="InterPro" id="IPR011009">
    <property type="entry name" value="Kinase-like_dom_sf"/>
</dbReference>
<reference evidence="16 17" key="1">
    <citation type="journal article" date="2018" name="Mol. Biol. Evol.">
        <title>Broad Genomic Sampling Reveals a Smut Pathogenic Ancestry of the Fungal Clade Ustilaginomycotina.</title>
        <authorList>
            <person name="Kijpornyongpan T."/>
            <person name="Mondo S.J."/>
            <person name="Barry K."/>
            <person name="Sandor L."/>
            <person name="Lee J."/>
            <person name="Lipzen A."/>
            <person name="Pangilinan J."/>
            <person name="LaButti K."/>
            <person name="Hainaut M."/>
            <person name="Henrissat B."/>
            <person name="Grigoriev I.V."/>
            <person name="Spatafora J.W."/>
            <person name="Aime M.C."/>
        </authorList>
    </citation>
    <scope>NUCLEOTIDE SEQUENCE [LARGE SCALE GENOMIC DNA]</scope>
    <source>
        <strain evidence="16 17">MCA 3882</strain>
    </source>
</reference>
<keyword evidence="17" id="KW-1185">Reference proteome</keyword>
<dbReference type="PANTHER" id="PTHR24346:SF110">
    <property type="entry name" value="NON-SPECIFIC SERINE_THREONINE PROTEIN KINASE"/>
    <property type="match status" value="1"/>
</dbReference>
<dbReference type="PROSITE" id="PS50011">
    <property type="entry name" value="PROTEIN_KINASE_DOM"/>
    <property type="match status" value="1"/>
</dbReference>
<sequence>MPPPKAVSAHTSSQQKRPQPSATSSREGKASSSSQQSRTQTSARGGASEGEPRPSSRLANEKKKDYKDPPFIGPWKLGKLIGQGASGRVRHAVNTSTGLQAAIKIVPKQILAHSRMSIGDVTAKQDKMTLGIEREIVIMKLIEHPNVLGLMDVYETSKELYLILEYVAGGELFDYLVSKGRLRAPEARAYFRQIIFGLHYCHSFNICHRDLKPENLLLDGSKRMVKVADFGMAALQPNEKMLETSCGSPHYASPEIVSGKSYKGTASDIWSCGIILFALLCGRLPFDDPNIQTLLGKVRLGKFDMPDYLERDAKDLISKMLTVDPEKRLKMRDIMRHPWFTDNGQLSSTNPVSTDLDKLAEEELDMNNLDMDILSNLKTLWPEFSQQDIIEQLMSKGPNWQKTFYSLL</sequence>
<dbReference type="FunFam" id="1.10.510.10:FF:000394">
    <property type="entry name" value="Serine/threonine-protein kinase HSL1"/>
    <property type="match status" value="1"/>
</dbReference>
<dbReference type="GeneID" id="37017978"/>
<keyword evidence="9 12" id="KW-0067">ATP-binding</keyword>
<evidence type="ECO:0000256" key="3">
    <source>
        <dbReference type="ARBA" id="ARBA00012513"/>
    </source>
</evidence>
<comment type="catalytic activity">
    <reaction evidence="10">
        <text>L-threonyl-[protein] + ATP = O-phospho-L-threonyl-[protein] + ADP + H(+)</text>
        <dbReference type="Rhea" id="RHEA:46608"/>
        <dbReference type="Rhea" id="RHEA-COMP:11060"/>
        <dbReference type="Rhea" id="RHEA-COMP:11605"/>
        <dbReference type="ChEBI" id="CHEBI:15378"/>
        <dbReference type="ChEBI" id="CHEBI:30013"/>
        <dbReference type="ChEBI" id="CHEBI:30616"/>
        <dbReference type="ChEBI" id="CHEBI:61977"/>
        <dbReference type="ChEBI" id="CHEBI:456216"/>
        <dbReference type="EC" id="2.7.11.1"/>
    </reaction>
</comment>
<evidence type="ECO:0000256" key="5">
    <source>
        <dbReference type="ARBA" id="ARBA00022553"/>
    </source>
</evidence>
<dbReference type="SMART" id="SM00220">
    <property type="entry name" value="S_TKc"/>
    <property type="match status" value="1"/>
</dbReference>
<dbReference type="GO" id="GO:0004674">
    <property type="term" value="F:protein serine/threonine kinase activity"/>
    <property type="evidence" value="ECO:0007669"/>
    <property type="project" value="UniProtKB-KW"/>
</dbReference>
<evidence type="ECO:0000256" key="8">
    <source>
        <dbReference type="ARBA" id="ARBA00022777"/>
    </source>
</evidence>
<dbReference type="GO" id="GO:0005940">
    <property type="term" value="C:septin ring"/>
    <property type="evidence" value="ECO:0007669"/>
    <property type="project" value="UniProtKB-ARBA"/>
</dbReference>
<keyword evidence="4 13" id="KW-0723">Serine/threonine-protein kinase</keyword>
<comment type="catalytic activity">
    <reaction evidence="11">
        <text>L-seryl-[protein] + ATP = O-phospho-L-seryl-[protein] + ADP + H(+)</text>
        <dbReference type="Rhea" id="RHEA:17989"/>
        <dbReference type="Rhea" id="RHEA-COMP:9863"/>
        <dbReference type="Rhea" id="RHEA-COMP:11604"/>
        <dbReference type="ChEBI" id="CHEBI:15378"/>
        <dbReference type="ChEBI" id="CHEBI:29999"/>
        <dbReference type="ChEBI" id="CHEBI:30616"/>
        <dbReference type="ChEBI" id="CHEBI:83421"/>
        <dbReference type="ChEBI" id="CHEBI:456216"/>
        <dbReference type="EC" id="2.7.11.1"/>
    </reaction>
</comment>
<dbReference type="Proteomes" id="UP000245771">
    <property type="component" value="Unassembled WGS sequence"/>
</dbReference>
<dbReference type="PROSITE" id="PS00108">
    <property type="entry name" value="PROTEIN_KINASE_ST"/>
    <property type="match status" value="1"/>
</dbReference>
<keyword evidence="6" id="KW-0808">Transferase</keyword>
<evidence type="ECO:0000259" key="15">
    <source>
        <dbReference type="PROSITE" id="PS50011"/>
    </source>
</evidence>
<gene>
    <name evidence="16" type="ORF">FA14DRAFT_116863</name>
</gene>
<organism evidence="16 17">
    <name type="scientific">Meira miltonrushii</name>
    <dbReference type="NCBI Taxonomy" id="1280837"/>
    <lineage>
        <taxon>Eukaryota</taxon>
        <taxon>Fungi</taxon>
        <taxon>Dikarya</taxon>
        <taxon>Basidiomycota</taxon>
        <taxon>Ustilaginomycotina</taxon>
        <taxon>Exobasidiomycetes</taxon>
        <taxon>Exobasidiales</taxon>
        <taxon>Brachybasidiaceae</taxon>
        <taxon>Meira</taxon>
    </lineage>
</organism>
<evidence type="ECO:0000313" key="16">
    <source>
        <dbReference type="EMBL" id="PWN37814.1"/>
    </source>
</evidence>
<feature type="compositionally biased region" description="Low complexity" evidence="14">
    <location>
        <begin position="21"/>
        <end position="44"/>
    </location>
</feature>
<evidence type="ECO:0000256" key="13">
    <source>
        <dbReference type="RuleBase" id="RU000304"/>
    </source>
</evidence>
<evidence type="ECO:0000256" key="9">
    <source>
        <dbReference type="ARBA" id="ARBA00022840"/>
    </source>
</evidence>
<comment type="similarity">
    <text evidence="2">Belongs to the protein kinase superfamily. CAMK Ser/Thr protein kinase family. NIM1 subfamily.</text>
</comment>
<keyword evidence="8 16" id="KW-0418">Kinase</keyword>
<dbReference type="STRING" id="1280837.A0A316VKN4"/>
<comment type="subcellular location">
    <subcellularLocation>
        <location evidence="1">Bud neck</location>
    </subcellularLocation>
</comment>
<evidence type="ECO:0000256" key="11">
    <source>
        <dbReference type="ARBA" id="ARBA00048679"/>
    </source>
</evidence>
<keyword evidence="7 12" id="KW-0547">Nucleotide-binding</keyword>
<dbReference type="EC" id="2.7.11.1" evidence="3"/>
<name>A0A316VKN4_9BASI</name>
<dbReference type="PROSITE" id="PS00107">
    <property type="entry name" value="PROTEIN_KINASE_ATP"/>
    <property type="match status" value="1"/>
</dbReference>
<feature type="domain" description="Protein kinase" evidence="15">
    <location>
        <begin position="75"/>
        <end position="340"/>
    </location>
</feature>
<dbReference type="OrthoDB" id="193931at2759"/>
<accession>A0A316VKN4</accession>
<dbReference type="Gene3D" id="1.10.510.10">
    <property type="entry name" value="Transferase(Phosphotransferase) domain 1"/>
    <property type="match status" value="1"/>
</dbReference>
<evidence type="ECO:0000256" key="7">
    <source>
        <dbReference type="ARBA" id="ARBA00022741"/>
    </source>
</evidence>
<keyword evidence="5" id="KW-0597">Phosphoprotein</keyword>
<evidence type="ECO:0000313" key="17">
    <source>
        <dbReference type="Proteomes" id="UP000245771"/>
    </source>
</evidence>
<feature type="region of interest" description="Disordered" evidence="14">
    <location>
        <begin position="1"/>
        <end position="70"/>
    </location>
</feature>
<dbReference type="InterPro" id="IPR000719">
    <property type="entry name" value="Prot_kinase_dom"/>
</dbReference>